<gene>
    <name evidence="2" type="ORF">BRPE64_DCDS03220</name>
</gene>
<dbReference type="AlphaFoldDB" id="R4WRK2"/>
<evidence type="ECO:0000256" key="1">
    <source>
        <dbReference type="SAM" id="SignalP"/>
    </source>
</evidence>
<dbReference type="RefSeq" id="WP_016347967.1">
    <property type="nucleotide sequence ID" value="NC_021289.1"/>
</dbReference>
<dbReference type="KEGG" id="buo:BRPE64_DCDS03220"/>
<keyword evidence="2" id="KW-0614">Plasmid</keyword>
<dbReference type="EMBL" id="AP013061">
    <property type="protein sequence ID" value="BAN27258.1"/>
    <property type="molecule type" value="Genomic_DNA"/>
</dbReference>
<organism evidence="2 3">
    <name type="scientific">Caballeronia insecticola</name>
    <dbReference type="NCBI Taxonomy" id="758793"/>
    <lineage>
        <taxon>Bacteria</taxon>
        <taxon>Pseudomonadati</taxon>
        <taxon>Pseudomonadota</taxon>
        <taxon>Betaproteobacteria</taxon>
        <taxon>Burkholderiales</taxon>
        <taxon>Burkholderiaceae</taxon>
        <taxon>Caballeronia</taxon>
    </lineage>
</organism>
<keyword evidence="3" id="KW-1185">Reference proteome</keyword>
<reference evidence="2 3" key="2">
    <citation type="journal article" date="2018" name="Int. J. Syst. Evol. Microbiol.">
        <title>Burkholderia insecticola sp. nov., a gut symbiotic bacterium of the bean bug Riptortus pedestris.</title>
        <authorList>
            <person name="Takeshita K."/>
            <person name="Tamaki H."/>
            <person name="Ohbayashi T."/>
            <person name="Meng X.-Y."/>
            <person name="Sone T."/>
            <person name="Mitani Y."/>
            <person name="Peeters C."/>
            <person name="Kikuchi Y."/>
            <person name="Vandamme P."/>
        </authorList>
    </citation>
    <scope>NUCLEOTIDE SEQUENCE [LARGE SCALE GENOMIC DNA]</scope>
    <source>
        <strain evidence="2">RPE64</strain>
        <plasmid evidence="2 3">p1</plasmid>
    </source>
</reference>
<geneLocation type="plasmid" evidence="2 3">
    <name>p1</name>
</geneLocation>
<evidence type="ECO:0000313" key="3">
    <source>
        <dbReference type="Proteomes" id="UP000013966"/>
    </source>
</evidence>
<feature type="signal peptide" evidence="1">
    <location>
        <begin position="1"/>
        <end position="29"/>
    </location>
</feature>
<dbReference type="HOGENOM" id="CLU_2354377_0_0_4"/>
<accession>R4WRK2</accession>
<dbReference type="Proteomes" id="UP000013966">
    <property type="component" value="Plasmid p1"/>
</dbReference>
<protein>
    <recommendedName>
        <fullName evidence="4">Lipoprotein</fullName>
    </recommendedName>
</protein>
<feature type="chain" id="PRO_5004372718" description="Lipoprotein" evidence="1">
    <location>
        <begin position="30"/>
        <end position="96"/>
    </location>
</feature>
<keyword evidence="1" id="KW-0732">Signal</keyword>
<name>R4WRK2_9BURK</name>
<sequence length="96" mass="9837">MAFRIRPLAAGAAVLMPALVTGPAPSSLAATGSAELPVTLTIYDICTLDTTAHQPAVACSAGGQYRILTGEYFANFRVAELKPGRGGNASVVEIAF</sequence>
<evidence type="ECO:0000313" key="2">
    <source>
        <dbReference type="EMBL" id="BAN27258.1"/>
    </source>
</evidence>
<dbReference type="PATRIC" id="fig|758793.3.peg.5472"/>
<proteinExistence type="predicted"/>
<dbReference type="OrthoDB" id="9965146at2"/>
<reference evidence="2 3" key="1">
    <citation type="journal article" date="2013" name="Genome Announc.">
        <title>Complete Genome Sequence of Burkholderia sp. Strain RPE64, Bacterial Symbiont of the Bean Bug Riptortus pedestris.</title>
        <authorList>
            <person name="Shibata T.F."/>
            <person name="Maeda T."/>
            <person name="Nikoh N."/>
            <person name="Yamaguchi K."/>
            <person name="Oshima K."/>
            <person name="Hattori M."/>
            <person name="Nishiyama T."/>
            <person name="Hasebe M."/>
            <person name="Fukatsu T."/>
            <person name="Kikuchi Y."/>
            <person name="Shigenobu S."/>
        </authorList>
    </citation>
    <scope>NUCLEOTIDE SEQUENCE [LARGE SCALE GENOMIC DNA]</scope>
    <source>
        <plasmid evidence="2 3">p1</plasmid>
    </source>
</reference>
<evidence type="ECO:0008006" key="4">
    <source>
        <dbReference type="Google" id="ProtNLM"/>
    </source>
</evidence>